<dbReference type="Gene3D" id="3.30.420.40">
    <property type="match status" value="1"/>
</dbReference>
<dbReference type="Pfam" id="PF00012">
    <property type="entry name" value="HSP70"/>
    <property type="match status" value="1"/>
</dbReference>
<dbReference type="PROSITE" id="PS00329">
    <property type="entry name" value="HSP70_2"/>
    <property type="match status" value="1"/>
</dbReference>
<comment type="caution">
    <text evidence="3">The sequence shown here is derived from an EMBL/GenBank/DDBJ whole genome shotgun (WGS) entry which is preliminary data.</text>
</comment>
<name>A0ABR1J320_9AGAR</name>
<keyword evidence="1" id="KW-0547">Nucleotide-binding</keyword>
<keyword evidence="2" id="KW-0067">ATP-binding</keyword>
<dbReference type="Proteomes" id="UP001498398">
    <property type="component" value="Unassembled WGS sequence"/>
</dbReference>
<dbReference type="InterPro" id="IPR043129">
    <property type="entry name" value="ATPase_NBD"/>
</dbReference>
<gene>
    <name evidence="3" type="primary">SSA2_5</name>
    <name evidence="3" type="ORF">VKT23_013662</name>
</gene>
<evidence type="ECO:0000313" key="4">
    <source>
        <dbReference type="Proteomes" id="UP001498398"/>
    </source>
</evidence>
<organism evidence="3 4">
    <name type="scientific">Marasmiellus scandens</name>
    <dbReference type="NCBI Taxonomy" id="2682957"/>
    <lineage>
        <taxon>Eukaryota</taxon>
        <taxon>Fungi</taxon>
        <taxon>Dikarya</taxon>
        <taxon>Basidiomycota</taxon>
        <taxon>Agaricomycotina</taxon>
        <taxon>Agaricomycetes</taxon>
        <taxon>Agaricomycetidae</taxon>
        <taxon>Agaricales</taxon>
        <taxon>Marasmiineae</taxon>
        <taxon>Omphalotaceae</taxon>
        <taxon>Marasmiellus</taxon>
    </lineage>
</organism>
<evidence type="ECO:0000256" key="1">
    <source>
        <dbReference type="ARBA" id="ARBA00022741"/>
    </source>
</evidence>
<dbReference type="PANTHER" id="PTHR19375">
    <property type="entry name" value="HEAT SHOCK PROTEIN 70KDA"/>
    <property type="match status" value="1"/>
</dbReference>
<proteinExistence type="predicted"/>
<evidence type="ECO:0000256" key="2">
    <source>
        <dbReference type="ARBA" id="ARBA00022840"/>
    </source>
</evidence>
<reference evidence="3 4" key="1">
    <citation type="submission" date="2024-01" db="EMBL/GenBank/DDBJ databases">
        <title>A draft genome for the cacao thread blight pathogen Marasmiellus scandens.</title>
        <authorList>
            <person name="Baruah I.K."/>
            <person name="Leung J."/>
            <person name="Bukari Y."/>
            <person name="Amoako-Attah I."/>
            <person name="Meinhardt L.W."/>
            <person name="Bailey B.A."/>
            <person name="Cohen S.P."/>
        </authorList>
    </citation>
    <scope>NUCLEOTIDE SEQUENCE [LARGE SCALE GENOMIC DNA]</scope>
    <source>
        <strain evidence="3 4">GH-19</strain>
    </source>
</reference>
<dbReference type="Gene3D" id="3.90.640.10">
    <property type="entry name" value="Actin, Chain A, domain 4"/>
    <property type="match status" value="1"/>
</dbReference>
<evidence type="ECO:0000313" key="3">
    <source>
        <dbReference type="EMBL" id="KAK7448930.1"/>
    </source>
</evidence>
<dbReference type="InterPro" id="IPR013126">
    <property type="entry name" value="Hsp_70_fam"/>
</dbReference>
<protein>
    <submittedName>
        <fullName evidence="3">Hsp70 chaperone</fullName>
    </submittedName>
</protein>
<accession>A0ABR1J320</accession>
<dbReference type="SUPFAM" id="SSF53067">
    <property type="entry name" value="Actin-like ATPase domain"/>
    <property type="match status" value="1"/>
</dbReference>
<sequence length="254" mass="29205">MNPWPRLLLMDSTKGHWQTKRTDILDLGGGTFNVSLLTIKEGIFKLKAATGNAHLTGEDFDNRLVSHFVQEFKRKNKKDLSTNARALRRLRTACGRADKRCCDVGICRDHLGRGKRYAVIFALSPCCRSWNGEDLGANKGTRFTLLVRRSGVRCEFVGAVRSLPLIPELTNFKLIQGTTMVFSNTQSRFLLILRFHRVWKVTTAVDKREYSVPPSFFSPILYFSSLLLWLRRERPTHNDGEKNCFGYCLRWIIF</sequence>
<keyword evidence="4" id="KW-1185">Reference proteome</keyword>
<dbReference type="EMBL" id="JBANRG010000037">
    <property type="protein sequence ID" value="KAK7448930.1"/>
    <property type="molecule type" value="Genomic_DNA"/>
</dbReference>
<dbReference type="InterPro" id="IPR018181">
    <property type="entry name" value="Heat_shock_70_CS"/>
</dbReference>